<organism evidence="2 3">
    <name type="scientific">Bacillus pseudomycoides</name>
    <dbReference type="NCBI Taxonomy" id="64104"/>
    <lineage>
        <taxon>Bacteria</taxon>
        <taxon>Bacillati</taxon>
        <taxon>Bacillota</taxon>
        <taxon>Bacilli</taxon>
        <taxon>Bacillales</taxon>
        <taxon>Bacillaceae</taxon>
        <taxon>Bacillus</taxon>
        <taxon>Bacillus cereus group</taxon>
    </lineage>
</organism>
<sequence length="189" mass="21818">MKKVLICFVFSSVLLSSCSFQQTINEEKNFVESTGGATDRVSGPILLKDVSNYFPKSVKVPTFLPYNITNDIKGEVRAIGKKNAVLTIKYKQKETEKKDYVELTVANFSYSFPYIVEQNRFQEQVKLNNGATAYFKNRDEFEQGEEFATLIWKEKGLEYQLLYRNTEVQDGEVVKKNLLYIANNMEEKN</sequence>
<keyword evidence="1" id="KW-0732">Signal</keyword>
<accession>A0ABD6T5W8</accession>
<evidence type="ECO:0000256" key="1">
    <source>
        <dbReference type="SAM" id="SignalP"/>
    </source>
</evidence>
<feature type="signal peptide" evidence="1">
    <location>
        <begin position="1"/>
        <end position="21"/>
    </location>
</feature>
<dbReference type="Proteomes" id="UP000221918">
    <property type="component" value="Unassembled WGS sequence"/>
</dbReference>
<evidence type="ECO:0000313" key="3">
    <source>
        <dbReference type="Proteomes" id="UP000221918"/>
    </source>
</evidence>
<feature type="chain" id="PRO_5044856264" evidence="1">
    <location>
        <begin position="22"/>
        <end position="189"/>
    </location>
</feature>
<evidence type="ECO:0000313" key="2">
    <source>
        <dbReference type="EMBL" id="PHE96239.1"/>
    </source>
</evidence>
<dbReference type="PROSITE" id="PS51257">
    <property type="entry name" value="PROKAR_LIPOPROTEIN"/>
    <property type="match status" value="1"/>
</dbReference>
<dbReference type="AlphaFoldDB" id="A0ABD6T5W8"/>
<name>A0ABD6T5W8_9BACI</name>
<gene>
    <name evidence="2" type="ORF">COF81_13350</name>
</gene>
<proteinExistence type="predicted"/>
<comment type="caution">
    <text evidence="2">The sequence shown here is derived from an EMBL/GenBank/DDBJ whole genome shotgun (WGS) entry which is preliminary data.</text>
</comment>
<reference evidence="2 3" key="1">
    <citation type="submission" date="2017-09" db="EMBL/GenBank/DDBJ databases">
        <title>Large-scale bioinformatics analysis of Bacillus genomes uncovers conserved roles of natural products in bacterial physiology.</title>
        <authorList>
            <consortium name="Agbiome Team Llc"/>
            <person name="Bleich R.M."/>
            <person name="Grubbs K.J."/>
            <person name="Santa Maria K.C."/>
            <person name="Allen S.E."/>
            <person name="Farag S."/>
            <person name="Shank E.A."/>
            <person name="Bowers A."/>
        </authorList>
    </citation>
    <scope>NUCLEOTIDE SEQUENCE [LARGE SCALE GENOMIC DNA]</scope>
    <source>
        <strain evidence="2 3">AFS037265</strain>
    </source>
</reference>
<dbReference type="EMBL" id="NUTL01000054">
    <property type="protein sequence ID" value="PHE96239.1"/>
    <property type="molecule type" value="Genomic_DNA"/>
</dbReference>
<protein>
    <submittedName>
        <fullName evidence="2">DNA polymerase III subunit delta</fullName>
    </submittedName>
</protein>